<dbReference type="KEGG" id="cal:CAALFM_C203230CA"/>
<keyword evidence="4 12" id="KW-0808">Transferase</keyword>
<keyword evidence="6 12" id="KW-0276">Fatty acid metabolism</keyword>
<dbReference type="EMBL" id="CP017624">
    <property type="protein sequence ID" value="AOW27359.1"/>
    <property type="molecule type" value="Genomic_DNA"/>
</dbReference>
<protein>
    <recommendedName>
        <fullName evidence="12">Elongation of fatty acids protein</fullName>
        <ecNumber evidence="12">2.3.1.-</ecNumber>
    </recommendedName>
</protein>
<organism evidence="14 15">
    <name type="scientific">Candida albicans (strain SC5314 / ATCC MYA-2876)</name>
    <name type="common">Yeast</name>
    <dbReference type="NCBI Taxonomy" id="237561"/>
    <lineage>
        <taxon>Eukaryota</taxon>
        <taxon>Fungi</taxon>
        <taxon>Dikarya</taxon>
        <taxon>Ascomycota</taxon>
        <taxon>Saccharomycotina</taxon>
        <taxon>Pichiomycetes</taxon>
        <taxon>Debaryomycetaceae</taxon>
        <taxon>Candida/Lodderomyces clade</taxon>
        <taxon>Candida</taxon>
    </lineage>
</organism>
<keyword evidence="10 12" id="KW-0275">Fatty acid biosynthesis</keyword>
<keyword evidence="3 12" id="KW-0444">Lipid biosynthesis</keyword>
<comment type="catalytic activity">
    <reaction evidence="12">
        <text>an acyl-CoA + malonyl-CoA + H(+) = a 3-oxoacyl-CoA + CO2 + CoA</text>
        <dbReference type="Rhea" id="RHEA:50252"/>
        <dbReference type="ChEBI" id="CHEBI:15378"/>
        <dbReference type="ChEBI" id="CHEBI:16526"/>
        <dbReference type="ChEBI" id="CHEBI:57287"/>
        <dbReference type="ChEBI" id="CHEBI:57384"/>
        <dbReference type="ChEBI" id="CHEBI:58342"/>
        <dbReference type="ChEBI" id="CHEBI:90726"/>
    </reaction>
    <physiologicalReaction direction="left-to-right" evidence="12">
        <dbReference type="Rhea" id="RHEA:50253"/>
    </physiologicalReaction>
</comment>
<gene>
    <name evidence="13 14" type="primary">FEN12</name>
    <name evidence="14" type="ordered locus">CAALFM_C203230CA</name>
    <name evidence="13" type="ordered locus">orf19.8526</name>
</gene>
<evidence type="ECO:0000256" key="5">
    <source>
        <dbReference type="ARBA" id="ARBA00022692"/>
    </source>
</evidence>
<dbReference type="STRING" id="237561.A0A1D8PGU2"/>
<dbReference type="GO" id="GO:0034625">
    <property type="term" value="P:fatty acid elongation, monounsaturated fatty acid"/>
    <property type="evidence" value="ECO:0000318"/>
    <property type="project" value="GO_Central"/>
</dbReference>
<evidence type="ECO:0000313" key="15">
    <source>
        <dbReference type="Proteomes" id="UP000000559"/>
    </source>
</evidence>
<feature type="transmembrane region" description="Helical" evidence="12">
    <location>
        <begin position="159"/>
        <end position="176"/>
    </location>
</feature>
<evidence type="ECO:0000256" key="1">
    <source>
        <dbReference type="ARBA" id="ARBA00004141"/>
    </source>
</evidence>
<dbReference type="GO" id="GO:0019367">
    <property type="term" value="P:fatty acid elongation, saturated fatty acid"/>
    <property type="evidence" value="ECO:0000318"/>
    <property type="project" value="GO_Central"/>
</dbReference>
<dbReference type="GO" id="GO:0071852">
    <property type="term" value="P:fungal-type cell wall organization or biogenesis"/>
    <property type="evidence" value="ECO:0000315"/>
    <property type="project" value="CGD"/>
</dbReference>
<feature type="transmembrane region" description="Helical" evidence="12">
    <location>
        <begin position="182"/>
        <end position="203"/>
    </location>
</feature>
<keyword evidence="9 12" id="KW-0472">Membrane</keyword>
<feature type="transmembrane region" description="Helical" evidence="12">
    <location>
        <begin position="89"/>
        <end position="111"/>
    </location>
</feature>
<keyword evidence="5 12" id="KW-0812">Transmembrane</keyword>
<dbReference type="PANTHER" id="PTHR11157">
    <property type="entry name" value="FATTY ACID ACYL TRANSFERASE-RELATED"/>
    <property type="match status" value="1"/>
</dbReference>
<evidence type="ECO:0000313" key="14">
    <source>
        <dbReference type="EMBL" id="AOW27359.1"/>
    </source>
</evidence>
<reference evidence="14 15" key="3">
    <citation type="journal article" date="2013" name="Genome Biol.">
        <title>Assembly of a phased diploid Candida albicans genome facilitates allele-specific measurements and provides a simple model for repeat and indel structure.</title>
        <authorList>
            <person name="Muzzey D."/>
            <person name="Schwartz K."/>
            <person name="Weissman J.S."/>
            <person name="Sherlock G."/>
        </authorList>
    </citation>
    <scope>NUCLEOTIDE SEQUENCE [LARGE SCALE GENOMIC DNA]</scope>
    <source>
        <strain evidence="15">SC5314 / ATCC MYA-2876</strain>
    </source>
</reference>
<dbReference type="AlphaFoldDB" id="A0A1D8PGU2"/>
<dbReference type="Pfam" id="PF01151">
    <property type="entry name" value="ELO"/>
    <property type="match status" value="1"/>
</dbReference>
<dbReference type="GO" id="GO:0005789">
    <property type="term" value="C:endoplasmic reticulum membrane"/>
    <property type="evidence" value="ECO:0000318"/>
    <property type="project" value="GO_Central"/>
</dbReference>
<sequence>MSLPIPTWETPFGIQLWPIFDFVASKLSQGKFVPSEFLFINGITPLSTFPEAAVIIVIYYIVIFGGRFVISTLNLPVIKLNGLFQIHNLFLTSLSLTLLVLILEQIIPIFHSGGSYHSICSPNAYTSKLVVLYYLNYITKFIELIDTVFLVLRQKKLTFLHTYHHGATAWLCYTQLTGYTSVQWVPITLNLAVHVVMYWYYFLAARGIRVWWKEWVTRFQIIQFIIDLGVVYYSTFTHFVYKYSGKMRDCSGTETAAVVGCSILTSYLILFISFYITVYKKSGNASKKVKKA</sequence>
<feature type="transmembrane region" description="Helical" evidence="12">
    <location>
        <begin position="215"/>
        <end position="236"/>
    </location>
</feature>
<feature type="transmembrane region" description="Helical" evidence="12">
    <location>
        <begin position="52"/>
        <end position="77"/>
    </location>
</feature>
<evidence type="ECO:0000256" key="2">
    <source>
        <dbReference type="ARBA" id="ARBA00007263"/>
    </source>
</evidence>
<feature type="transmembrane region" description="Helical" evidence="12">
    <location>
        <begin position="256"/>
        <end position="278"/>
    </location>
</feature>
<feature type="transmembrane region" description="Helical" evidence="12">
    <location>
        <begin position="131"/>
        <end position="152"/>
    </location>
</feature>
<dbReference type="InterPro" id="IPR030457">
    <property type="entry name" value="ELO_CS"/>
</dbReference>
<reference evidence="14 15" key="1">
    <citation type="journal article" date="2004" name="Proc. Natl. Acad. Sci. U.S.A.">
        <title>The diploid genome sequence of Candida albicans.</title>
        <authorList>
            <person name="Jones T."/>
            <person name="Federspiel N.A."/>
            <person name="Chibana H."/>
            <person name="Dungan J."/>
            <person name="Kalman S."/>
            <person name="Magee B.B."/>
            <person name="Newport G."/>
            <person name="Thorstenson Y.R."/>
            <person name="Agabian N."/>
            <person name="Magee P.T."/>
            <person name="Davis R.W."/>
            <person name="Scherer S."/>
        </authorList>
    </citation>
    <scope>NUCLEOTIDE SEQUENCE [LARGE SCALE GENOMIC DNA]</scope>
    <source>
        <strain evidence="15">SC5314 / ATCC MYA-2876</strain>
    </source>
</reference>
<dbReference type="CGD" id="CAL0000193175">
    <property type="gene designation" value="FEN12"/>
</dbReference>
<keyword evidence="15" id="KW-1185">Reference proteome</keyword>
<dbReference type="InParanoid" id="A0A1D8PGU2"/>
<dbReference type="OrthoDB" id="434092at2759"/>
<proteinExistence type="inferred from homology"/>
<dbReference type="PROSITE" id="PS01188">
    <property type="entry name" value="ELO"/>
    <property type="match status" value="1"/>
</dbReference>
<reference evidence="14 15" key="2">
    <citation type="journal article" date="2007" name="Genome Biol.">
        <title>Assembly of the Candida albicans genome into sixteen supercontigs aligned on the eight chromosomes.</title>
        <authorList>
            <person name="van het Hoog M."/>
            <person name="Rast T.J."/>
            <person name="Martchenko M."/>
            <person name="Grindle S."/>
            <person name="Dignard D."/>
            <person name="Hogues H."/>
            <person name="Cuomo C."/>
            <person name="Berriman M."/>
            <person name="Scherer S."/>
            <person name="Magee B.B."/>
            <person name="Whiteway M."/>
            <person name="Chibana H."/>
            <person name="Nantel A."/>
            <person name="Magee P.T."/>
        </authorList>
    </citation>
    <scope>GENOME REANNOTATION</scope>
    <source>
        <strain evidence="15">SC5314 / ATCC MYA-2876</strain>
    </source>
</reference>
<dbReference type="InterPro" id="IPR002076">
    <property type="entry name" value="ELO_fam"/>
</dbReference>
<name>A0A1D8PGU2_CANAL</name>
<evidence type="ECO:0000256" key="10">
    <source>
        <dbReference type="ARBA" id="ARBA00023160"/>
    </source>
</evidence>
<dbReference type="Proteomes" id="UP000000559">
    <property type="component" value="Chromosome 2"/>
</dbReference>
<evidence type="ECO:0000256" key="3">
    <source>
        <dbReference type="ARBA" id="ARBA00022516"/>
    </source>
</evidence>
<dbReference type="SMR" id="A0A1D8PGU2"/>
<evidence type="ECO:0000256" key="6">
    <source>
        <dbReference type="ARBA" id="ARBA00022832"/>
    </source>
</evidence>
<keyword evidence="8 12" id="KW-0443">Lipid metabolism</keyword>
<evidence type="ECO:0000256" key="9">
    <source>
        <dbReference type="ARBA" id="ARBA00023136"/>
    </source>
</evidence>
<evidence type="ECO:0000313" key="13">
    <source>
        <dbReference type="CGD" id="CAL0000193175"/>
    </source>
</evidence>
<accession>A0A1D8PGU2</accession>
<evidence type="ECO:0000256" key="7">
    <source>
        <dbReference type="ARBA" id="ARBA00022989"/>
    </source>
</evidence>
<evidence type="ECO:0000256" key="8">
    <source>
        <dbReference type="ARBA" id="ARBA00023098"/>
    </source>
</evidence>
<comment type="similarity">
    <text evidence="2 12">Belongs to the ELO family.</text>
</comment>
<dbReference type="EC" id="2.3.1.-" evidence="12"/>
<dbReference type="PANTHER" id="PTHR11157:SF134">
    <property type="entry name" value="ELONGATION OF FATTY ACIDS PROTEIN 1-RELATED"/>
    <property type="match status" value="1"/>
</dbReference>
<dbReference type="GO" id="GO:0042761">
    <property type="term" value="P:very long-chain fatty acid biosynthetic process"/>
    <property type="evidence" value="ECO:0000318"/>
    <property type="project" value="GO_Central"/>
</dbReference>
<dbReference type="GO" id="GO:0034626">
    <property type="term" value="P:fatty acid elongation, polyunsaturated fatty acid"/>
    <property type="evidence" value="ECO:0000318"/>
    <property type="project" value="GO_Central"/>
</dbReference>
<dbReference type="eggNOG" id="KOG3071">
    <property type="taxonomic scope" value="Eukaryota"/>
</dbReference>
<comment type="catalytic activity">
    <reaction evidence="11">
        <text>a very-long-chain acyl-CoA + malonyl-CoA + H(+) = a very-long-chain 3-oxoacyl-CoA + CO2 + CoA</text>
        <dbReference type="Rhea" id="RHEA:32727"/>
        <dbReference type="ChEBI" id="CHEBI:15378"/>
        <dbReference type="ChEBI" id="CHEBI:16526"/>
        <dbReference type="ChEBI" id="CHEBI:57287"/>
        <dbReference type="ChEBI" id="CHEBI:57384"/>
        <dbReference type="ChEBI" id="CHEBI:90725"/>
        <dbReference type="ChEBI" id="CHEBI:90736"/>
        <dbReference type="EC" id="2.3.1.199"/>
    </reaction>
</comment>
<evidence type="ECO:0000256" key="11">
    <source>
        <dbReference type="ARBA" id="ARBA00047375"/>
    </source>
</evidence>
<keyword evidence="7 12" id="KW-1133">Transmembrane helix</keyword>
<dbReference type="GO" id="GO:0009922">
    <property type="term" value="F:fatty acid elongase activity"/>
    <property type="evidence" value="ECO:0000318"/>
    <property type="project" value="GO_Central"/>
</dbReference>
<dbReference type="RefSeq" id="XP_721027.1">
    <property type="nucleotide sequence ID" value="XM_715934.1"/>
</dbReference>
<dbReference type="VEuPathDB" id="FungiDB:C2_03230C_A"/>
<evidence type="ECO:0000256" key="4">
    <source>
        <dbReference type="ARBA" id="ARBA00022679"/>
    </source>
</evidence>
<comment type="subcellular location">
    <subcellularLocation>
        <location evidence="1">Membrane</location>
        <topology evidence="1">Multi-pass membrane protein</topology>
    </subcellularLocation>
</comment>
<dbReference type="GeneID" id="3637404"/>
<dbReference type="GO" id="GO:0030148">
    <property type="term" value="P:sphingolipid biosynthetic process"/>
    <property type="evidence" value="ECO:0000315"/>
    <property type="project" value="CGD"/>
</dbReference>
<evidence type="ECO:0000256" key="12">
    <source>
        <dbReference type="RuleBase" id="RU361115"/>
    </source>
</evidence>